<dbReference type="EMBL" id="JAURVH010001529">
    <property type="protein sequence ID" value="KAK5908270.1"/>
    <property type="molecule type" value="Genomic_DNA"/>
</dbReference>
<evidence type="ECO:0000256" key="1">
    <source>
        <dbReference type="ARBA" id="ARBA00022741"/>
    </source>
</evidence>
<evidence type="ECO:0000256" key="2">
    <source>
        <dbReference type="ARBA" id="ARBA00022840"/>
    </source>
</evidence>
<dbReference type="InterPro" id="IPR008984">
    <property type="entry name" value="SMAD_FHA_dom_sf"/>
</dbReference>
<dbReference type="AlphaFoldDB" id="A0AAN8CQW8"/>
<keyword evidence="1" id="KW-0547">Nucleotide-binding</keyword>
<protein>
    <submittedName>
        <fullName evidence="4">Uncharacterized protein</fullName>
    </submittedName>
</protein>
<accession>A0AAN8CQW8</accession>
<comment type="caution">
    <text evidence="4">The sequence shown here is derived from an EMBL/GenBank/DDBJ whole genome shotgun (WGS) entry which is preliminary data.</text>
</comment>
<evidence type="ECO:0000313" key="5">
    <source>
        <dbReference type="Proteomes" id="UP001331515"/>
    </source>
</evidence>
<dbReference type="PANTHER" id="PTHR47117:SF6">
    <property type="entry name" value="KINESIN-LIKE PROTEIN KIF16B"/>
    <property type="match status" value="1"/>
</dbReference>
<evidence type="ECO:0000313" key="4">
    <source>
        <dbReference type="EMBL" id="KAK5908270.1"/>
    </source>
</evidence>
<evidence type="ECO:0000256" key="3">
    <source>
        <dbReference type="ARBA" id="ARBA00023175"/>
    </source>
</evidence>
<dbReference type="Proteomes" id="UP001331515">
    <property type="component" value="Unassembled WGS sequence"/>
</dbReference>
<organism evidence="4 5">
    <name type="scientific">Champsocephalus gunnari</name>
    <name type="common">Mackerel icefish</name>
    <dbReference type="NCBI Taxonomy" id="52237"/>
    <lineage>
        <taxon>Eukaryota</taxon>
        <taxon>Metazoa</taxon>
        <taxon>Chordata</taxon>
        <taxon>Craniata</taxon>
        <taxon>Vertebrata</taxon>
        <taxon>Euteleostomi</taxon>
        <taxon>Actinopterygii</taxon>
        <taxon>Neopterygii</taxon>
        <taxon>Teleostei</taxon>
        <taxon>Neoteleostei</taxon>
        <taxon>Acanthomorphata</taxon>
        <taxon>Eupercaria</taxon>
        <taxon>Perciformes</taxon>
        <taxon>Notothenioidei</taxon>
        <taxon>Channichthyidae</taxon>
        <taxon>Champsocephalus</taxon>
    </lineage>
</organism>
<dbReference type="Gene3D" id="2.60.200.20">
    <property type="match status" value="1"/>
</dbReference>
<keyword evidence="2" id="KW-0067">ATP-binding</keyword>
<keyword evidence="5" id="KW-1185">Reference proteome</keyword>
<dbReference type="GO" id="GO:0005524">
    <property type="term" value="F:ATP binding"/>
    <property type="evidence" value="ECO:0007669"/>
    <property type="project" value="UniProtKB-KW"/>
</dbReference>
<dbReference type="SUPFAM" id="SSF49879">
    <property type="entry name" value="SMAD/FHA domain"/>
    <property type="match status" value="1"/>
</dbReference>
<reference evidence="4 5" key="1">
    <citation type="journal article" date="2023" name="Mol. Biol. Evol.">
        <title>Genomics of Secondarily Temperate Adaptation in the Only Non-Antarctic Icefish.</title>
        <authorList>
            <person name="Rivera-Colon A.G."/>
            <person name="Rayamajhi N."/>
            <person name="Minhas B.F."/>
            <person name="Madrigal G."/>
            <person name="Bilyk K.T."/>
            <person name="Yoon V."/>
            <person name="Hune M."/>
            <person name="Gregory S."/>
            <person name="Cheng C.H.C."/>
            <person name="Catchen J.M."/>
        </authorList>
    </citation>
    <scope>NUCLEOTIDE SEQUENCE [LARGE SCALE GENOMIC DNA]</scope>
    <source>
        <tissue evidence="4">White muscle</tissue>
    </source>
</reference>
<gene>
    <name evidence="4" type="ORF">CgunFtcFv8_016344</name>
</gene>
<name>A0AAN8CQW8_CHAGU</name>
<proteinExistence type="predicted"/>
<keyword evidence="3" id="KW-0505">Motor protein</keyword>
<dbReference type="PANTHER" id="PTHR47117">
    <property type="entry name" value="STAR-RELATED LIPID TRANSFER PROTEIN 9"/>
    <property type="match status" value="1"/>
</dbReference>
<sequence>MVYSLQEETVALKKKGSGVLMGCQLPHLIGIDEDMLSGGIVLYYLKEGSTLIGSEEASCSQGIVLHGPGLLSEHCVLENRAETVISPKLGGGTLLRFNQPTEAAQLKEKLQSGLLSAFSLPLTGMSNSTETLSEAMLQNPGIPGKRRFRSGDSYCLQSDTWNRFLRSAGLTLPVCEA</sequence>